<organism evidence="5 6">
    <name type="scientific">Daucus carota subsp. sativus</name>
    <name type="common">Carrot</name>
    <dbReference type="NCBI Taxonomy" id="79200"/>
    <lineage>
        <taxon>Eukaryota</taxon>
        <taxon>Viridiplantae</taxon>
        <taxon>Streptophyta</taxon>
        <taxon>Embryophyta</taxon>
        <taxon>Tracheophyta</taxon>
        <taxon>Spermatophyta</taxon>
        <taxon>Magnoliopsida</taxon>
        <taxon>eudicotyledons</taxon>
        <taxon>Gunneridae</taxon>
        <taxon>Pentapetalae</taxon>
        <taxon>asterids</taxon>
        <taxon>campanulids</taxon>
        <taxon>Apiales</taxon>
        <taxon>Apiaceae</taxon>
        <taxon>Apioideae</taxon>
        <taxon>Scandiceae</taxon>
        <taxon>Daucinae</taxon>
        <taxon>Daucus</taxon>
        <taxon>Daucus sect. Daucus</taxon>
    </lineage>
</organism>
<evidence type="ECO:0000256" key="1">
    <source>
        <dbReference type="ARBA" id="ARBA00005234"/>
    </source>
</evidence>
<evidence type="ECO:0000256" key="2">
    <source>
        <dbReference type="ARBA" id="ARBA00022670"/>
    </source>
</evidence>
<dbReference type="Gramene" id="KZM89077">
    <property type="protein sequence ID" value="KZM89077"/>
    <property type="gene ID" value="DCAR_026152"/>
</dbReference>
<dbReference type="InterPro" id="IPR044613">
    <property type="entry name" value="Nep1/2-like"/>
</dbReference>
<keyword evidence="4" id="KW-0788">Thiol protease</keyword>
<evidence type="ECO:0000313" key="5">
    <source>
        <dbReference type="EMBL" id="WOH10557.1"/>
    </source>
</evidence>
<dbReference type="GO" id="GO:0008234">
    <property type="term" value="F:cysteine-type peptidase activity"/>
    <property type="evidence" value="ECO:0007669"/>
    <property type="project" value="UniProtKB-KW"/>
</dbReference>
<evidence type="ECO:0000313" key="6">
    <source>
        <dbReference type="Proteomes" id="UP000077755"/>
    </source>
</evidence>
<proteinExistence type="inferred from homology"/>
<reference evidence="5" key="1">
    <citation type="journal article" date="2016" name="Nat. Genet.">
        <title>A high-quality carrot genome assembly provides new insights into carotenoid accumulation and asterid genome evolution.</title>
        <authorList>
            <person name="Iorizzo M."/>
            <person name="Ellison S."/>
            <person name="Senalik D."/>
            <person name="Zeng P."/>
            <person name="Satapoomin P."/>
            <person name="Huang J."/>
            <person name="Bowman M."/>
            <person name="Iovene M."/>
            <person name="Sanseverino W."/>
            <person name="Cavagnaro P."/>
            <person name="Yildiz M."/>
            <person name="Macko-Podgorni A."/>
            <person name="Moranska E."/>
            <person name="Grzebelus E."/>
            <person name="Grzebelus D."/>
            <person name="Ashrafi H."/>
            <person name="Zheng Z."/>
            <person name="Cheng S."/>
            <person name="Spooner D."/>
            <person name="Van Deynze A."/>
            <person name="Simon P."/>
        </authorList>
    </citation>
    <scope>NUCLEOTIDE SEQUENCE</scope>
    <source>
        <tissue evidence="5">Leaf</tissue>
    </source>
</reference>
<keyword evidence="6" id="KW-1185">Reference proteome</keyword>
<comment type="similarity">
    <text evidence="1">Belongs to the peptidase C48 family.</text>
</comment>
<protein>
    <submittedName>
        <fullName evidence="5">Uncharacterized protein</fullName>
    </submittedName>
</protein>
<dbReference type="GO" id="GO:0019784">
    <property type="term" value="F:deNEDDylase activity"/>
    <property type="evidence" value="ECO:0007669"/>
    <property type="project" value="InterPro"/>
</dbReference>
<reference evidence="5" key="2">
    <citation type="submission" date="2022-03" db="EMBL/GenBank/DDBJ databases">
        <title>Draft title - Genomic analysis of global carrot germplasm unveils the trajectory of domestication and the origin of high carotenoid orange carrot.</title>
        <authorList>
            <person name="Iorizzo M."/>
            <person name="Ellison S."/>
            <person name="Senalik D."/>
            <person name="Macko-Podgorni A."/>
            <person name="Grzebelus D."/>
            <person name="Bostan H."/>
            <person name="Rolling W."/>
            <person name="Curaba J."/>
            <person name="Simon P."/>
        </authorList>
    </citation>
    <scope>NUCLEOTIDE SEQUENCE</scope>
    <source>
        <tissue evidence="5">Leaf</tissue>
    </source>
</reference>
<dbReference type="AlphaFoldDB" id="A0A164UMB1"/>
<keyword evidence="3" id="KW-0378">Hydrolase</keyword>
<name>A0A164UMB1_DAUCS</name>
<accession>A0A164UMB1</accession>
<dbReference type="EMBL" id="CP093349">
    <property type="protein sequence ID" value="WOH10557.1"/>
    <property type="molecule type" value="Genomic_DNA"/>
</dbReference>
<dbReference type="Proteomes" id="UP000077755">
    <property type="component" value="Chromosome 7"/>
</dbReference>
<evidence type="ECO:0000256" key="3">
    <source>
        <dbReference type="ARBA" id="ARBA00022801"/>
    </source>
</evidence>
<dbReference type="GO" id="GO:0006508">
    <property type="term" value="P:proteolysis"/>
    <property type="evidence" value="ECO:0007669"/>
    <property type="project" value="UniProtKB-KW"/>
</dbReference>
<dbReference type="SUPFAM" id="SSF54001">
    <property type="entry name" value="Cysteine proteinases"/>
    <property type="match status" value="1"/>
</dbReference>
<sequence>MISFKQSDLDELRNSSRYLSDVFIEFYFTYLSSIHPSDLILFVPPTISFLLSNFNDKKDVADCVRPLEFHTKDLIFFPVNNGGYHWSLLVYNRELNVFAHHDSLGGLNNEEAQELYLAVRHCVHKKRSYRFKIEFLNKRRLMEDSCVPVFHKAVSPRQSNGYDCGLYVMVMAKAICRWFCSAVREVNWLREIEKIDDGVGVTMRPLVLQLIREASEGRLGAVLCSIEEERRDDKVEELSNDELELCKFWAGFDDSVESGAAIRPSTSCGDDDPLSIAVEKTVADDSPSLMEEETKDGKIALIKGDEAVNDEVPWFSSCGSASEEKDLEKLLDSDKSDSSHCRITAFRREYLTSWPPEERSTGDK</sequence>
<dbReference type="InterPro" id="IPR038765">
    <property type="entry name" value="Papain-like_cys_pep_sf"/>
</dbReference>
<dbReference type="PANTHER" id="PTHR46468:SF2">
    <property type="entry name" value="PROTEASE, SENP8, PUTATIVE-RELATED"/>
    <property type="match status" value="1"/>
</dbReference>
<dbReference type="OrthoDB" id="5065855at2759"/>
<evidence type="ECO:0000256" key="4">
    <source>
        <dbReference type="ARBA" id="ARBA00022807"/>
    </source>
</evidence>
<dbReference type="Pfam" id="PF02902">
    <property type="entry name" value="Peptidase_C48"/>
    <property type="match status" value="1"/>
</dbReference>
<dbReference type="PROSITE" id="PS50600">
    <property type="entry name" value="ULP_PROTEASE"/>
    <property type="match status" value="1"/>
</dbReference>
<dbReference type="InterPro" id="IPR003653">
    <property type="entry name" value="Peptidase_C48_C"/>
</dbReference>
<dbReference type="PANTHER" id="PTHR46468">
    <property type="entry name" value="SENTRIN-SPECIFIC PROTEASE 8"/>
    <property type="match status" value="1"/>
</dbReference>
<gene>
    <name evidence="5" type="ORF">DCAR_0730026</name>
</gene>
<dbReference type="GO" id="GO:0000338">
    <property type="term" value="P:protein deneddylation"/>
    <property type="evidence" value="ECO:0007669"/>
    <property type="project" value="TreeGrafter"/>
</dbReference>
<keyword evidence="2" id="KW-0645">Protease</keyword>
<dbReference type="Gene3D" id="3.40.395.10">
    <property type="entry name" value="Adenoviral Proteinase, Chain A"/>
    <property type="match status" value="1"/>
</dbReference>